<dbReference type="GO" id="GO:0005524">
    <property type="term" value="F:ATP binding"/>
    <property type="evidence" value="ECO:0007669"/>
    <property type="project" value="UniProtKB-KW"/>
</dbReference>
<keyword evidence="1" id="KW-0547">Nucleotide-binding</keyword>
<keyword evidence="1" id="KW-0067">ATP-binding</keyword>
<reference evidence="1" key="1">
    <citation type="journal article" date="2021" name="Proc. Natl. Acad. Sci. U.S.A.">
        <title>A Catalog of Tens of Thousands of Viruses from Human Metagenomes Reveals Hidden Associations with Chronic Diseases.</title>
        <authorList>
            <person name="Tisza M.J."/>
            <person name="Buck C.B."/>
        </authorList>
    </citation>
    <scope>NUCLEOTIDE SEQUENCE</scope>
    <source>
        <strain evidence="1">Ctaix4</strain>
    </source>
</reference>
<dbReference type="EMBL" id="BK032533">
    <property type="protein sequence ID" value="DAF46221.1"/>
    <property type="molecule type" value="Genomic_DNA"/>
</dbReference>
<evidence type="ECO:0000313" key="1">
    <source>
        <dbReference type="EMBL" id="DAF46221.1"/>
    </source>
</evidence>
<proteinExistence type="predicted"/>
<keyword evidence="1" id="KW-0813">Transport</keyword>
<organism evidence="1">
    <name type="scientific">Caudovirales sp. ctaix4</name>
    <dbReference type="NCBI Taxonomy" id="2827635"/>
    <lineage>
        <taxon>Viruses</taxon>
        <taxon>Duplodnaviria</taxon>
        <taxon>Heunggongvirae</taxon>
        <taxon>Uroviricota</taxon>
        <taxon>Caudoviricetes</taxon>
    </lineage>
</organism>
<sequence>MTFKDLIKKDVSVVFMNPDEFSDMHTLNGVQVPVQIDGNEQIEREKRFNQNMDGIYVNQKLIYVSAEDYKKAPGRTGLPKQGSAITLDAKVYRVVYAIDEGGVYSITLEANKA</sequence>
<name>A0A8S5S5A4_9CAUD</name>
<accession>A0A8S5S5A4</accession>
<protein>
    <submittedName>
        <fullName evidence="1">Gifsy-2 prophage ATP-binding sugar transporter-like barrel, 4 helix bundle.7A</fullName>
    </submittedName>
</protein>
<keyword evidence="1" id="KW-0762">Sugar transport</keyword>